<name>A0A1F8FWM6_9BACT</name>
<feature type="region of interest" description="Disordered" evidence="1">
    <location>
        <begin position="1"/>
        <end position="26"/>
    </location>
</feature>
<evidence type="ECO:0000313" key="3">
    <source>
        <dbReference type="Proteomes" id="UP000178117"/>
    </source>
</evidence>
<proteinExistence type="predicted"/>
<dbReference type="AlphaFoldDB" id="A0A1F8FWM6"/>
<comment type="caution">
    <text evidence="2">The sequence shown here is derived from an EMBL/GenBank/DDBJ whole genome shotgun (WGS) entry which is preliminary data.</text>
</comment>
<dbReference type="EMBL" id="MGJZ01000007">
    <property type="protein sequence ID" value="OGN17583.1"/>
    <property type="molecule type" value="Genomic_DNA"/>
</dbReference>
<sequence length="95" mass="9857">MPAGDGSMGLVQPLSGSGSHDDPEHLSCGSEKNLCAVLQNRDHSLVCTLIAQVLKNAAKPFVSQVPLYPDTGNGPLEPIQAFGHGHLSAEGILLT</sequence>
<protein>
    <submittedName>
        <fullName evidence="2">Uncharacterized protein</fullName>
    </submittedName>
</protein>
<evidence type="ECO:0000313" key="2">
    <source>
        <dbReference type="EMBL" id="OGN17583.1"/>
    </source>
</evidence>
<reference evidence="2 3" key="1">
    <citation type="journal article" date="2016" name="Nat. Commun.">
        <title>Thousands of microbial genomes shed light on interconnected biogeochemical processes in an aquifer system.</title>
        <authorList>
            <person name="Anantharaman K."/>
            <person name="Brown C.T."/>
            <person name="Hug L.A."/>
            <person name="Sharon I."/>
            <person name="Castelle C.J."/>
            <person name="Probst A.J."/>
            <person name="Thomas B.C."/>
            <person name="Singh A."/>
            <person name="Wilkins M.J."/>
            <person name="Karaoz U."/>
            <person name="Brodie E.L."/>
            <person name="Williams K.H."/>
            <person name="Hubbard S.S."/>
            <person name="Banfield J.F."/>
        </authorList>
    </citation>
    <scope>NUCLEOTIDE SEQUENCE [LARGE SCALE GENOMIC DNA]</scope>
</reference>
<gene>
    <name evidence="2" type="ORF">A3C88_02335</name>
</gene>
<organism evidence="2 3">
    <name type="scientific">Candidatus Yanofskybacteria bacterium RIFCSPHIGHO2_02_FULL_50_12</name>
    <dbReference type="NCBI Taxonomy" id="1802685"/>
    <lineage>
        <taxon>Bacteria</taxon>
        <taxon>Candidatus Yanofskyibacteriota</taxon>
    </lineage>
</organism>
<accession>A0A1F8FWM6</accession>
<evidence type="ECO:0000256" key="1">
    <source>
        <dbReference type="SAM" id="MobiDB-lite"/>
    </source>
</evidence>
<dbReference type="Proteomes" id="UP000178117">
    <property type="component" value="Unassembled WGS sequence"/>
</dbReference>